<accession>A0A2Z6V3D2</accession>
<evidence type="ECO:0000256" key="1">
    <source>
        <dbReference type="ARBA" id="ARBA00001974"/>
    </source>
</evidence>
<gene>
    <name evidence="7" type="primary">betA</name>
    <name evidence="7" type="ORF">MSj_03168</name>
</gene>
<evidence type="ECO:0000256" key="3">
    <source>
        <dbReference type="ARBA" id="ARBA00022630"/>
    </source>
</evidence>
<dbReference type="Pfam" id="PF05199">
    <property type="entry name" value="GMC_oxred_C"/>
    <property type="match status" value="1"/>
</dbReference>
<name>A0A2Z6V3D2_MICAE</name>
<comment type="caution">
    <text evidence="7">The sequence shown here is derived from an EMBL/GenBank/DDBJ whole genome shotgun (WGS) entry which is preliminary data.</text>
</comment>
<proteinExistence type="inferred from homology"/>
<dbReference type="GO" id="GO:0008802">
    <property type="term" value="F:betaine-aldehyde dehydrogenase (NAD+) activity"/>
    <property type="evidence" value="ECO:0007669"/>
    <property type="project" value="UniProtKB-EC"/>
</dbReference>
<evidence type="ECO:0000259" key="6">
    <source>
        <dbReference type="Pfam" id="PF05199"/>
    </source>
</evidence>
<dbReference type="InterPro" id="IPR007867">
    <property type="entry name" value="GMC_OxRtase_C"/>
</dbReference>
<dbReference type="AlphaFoldDB" id="A0A2Z6V3D2"/>
<evidence type="ECO:0000313" key="7">
    <source>
        <dbReference type="EMBL" id="GBL11660.1"/>
    </source>
</evidence>
<comment type="cofactor">
    <cofactor evidence="1">
        <name>FAD</name>
        <dbReference type="ChEBI" id="CHEBI:57692"/>
    </cofactor>
</comment>
<dbReference type="Proteomes" id="UP000248272">
    <property type="component" value="Unassembled WGS sequence"/>
</dbReference>
<dbReference type="InterPro" id="IPR036188">
    <property type="entry name" value="FAD/NAD-bd_sf"/>
</dbReference>
<dbReference type="GO" id="GO:0016614">
    <property type="term" value="F:oxidoreductase activity, acting on CH-OH group of donors"/>
    <property type="evidence" value="ECO:0007669"/>
    <property type="project" value="InterPro"/>
</dbReference>
<keyword evidence="5 7" id="KW-0560">Oxidoreductase</keyword>
<dbReference type="PANTHER" id="PTHR42784">
    <property type="entry name" value="PYRANOSE 2-OXIDASE"/>
    <property type="match status" value="1"/>
</dbReference>
<organism evidence="7 8">
    <name type="scientific">Microcystis aeruginosa Sj</name>
    <dbReference type="NCBI Taxonomy" id="1979544"/>
    <lineage>
        <taxon>Bacteria</taxon>
        <taxon>Bacillati</taxon>
        <taxon>Cyanobacteriota</taxon>
        <taxon>Cyanophyceae</taxon>
        <taxon>Oscillatoriophycideae</taxon>
        <taxon>Chroococcales</taxon>
        <taxon>Microcystaceae</taxon>
        <taxon>Microcystis</taxon>
    </lineage>
</organism>
<dbReference type="SUPFAM" id="SSF51905">
    <property type="entry name" value="FAD/NAD(P)-binding domain"/>
    <property type="match status" value="1"/>
</dbReference>
<dbReference type="PANTHER" id="PTHR42784:SF1">
    <property type="entry name" value="PYRANOSE 2-OXIDASE"/>
    <property type="match status" value="1"/>
</dbReference>
<sequence length="557" mass="62289">MPFQNNYANLVTEKPQAHTRLIRDYDGSNKDFDFIIIGSGIGGGILADDLADRLGQSHRILVLDAGSFIYPTHVYNISRIPNGSVAPHFGVDNFKQSPSGSHFIGSKPQLCFGGRSIFWSGLIPQAQSWEMEFFPDNVRQDLESRYFRLANDRMNLSSSLGDKAKKLVSYFQSSSLNSDFEIKQTPRAVHQPYLDPDGTPRNQFFAEPTGVFNTAELLINQVGLTPGVDQNGKGLFIKLNSFVEAVQNVPFDWYEVKTTNTITGEQLSFYSPKVIIAAGSTESPKLIHRSTVYQNLPDKIRQQVGFGLTDHPVTGESQAYVSSLGRNASLIPLSRQDHAKIIFYSRGNRDANGQVIYPFNIEMNVNHEYWHLRNNDPSAEPVVDDTSRTRVDIKFSFGNCLDDENGIFSHANDNYTPEIRFKRFSNLDDLLGSRFPALAGWNKSKNEFFALLNQTRNRIFAEFNDVNFITGEYGEGDGKQWPFGWGTVHHACGTLRMPWKANRNANFNNDSVVDEDLKVRGTTGLYVCDMSVMPISTAANPVLALAGLALRLSDHLG</sequence>
<evidence type="ECO:0000256" key="2">
    <source>
        <dbReference type="ARBA" id="ARBA00010790"/>
    </source>
</evidence>
<keyword evidence="3" id="KW-0285">Flavoprotein</keyword>
<keyword evidence="4" id="KW-0274">FAD</keyword>
<dbReference type="RefSeq" id="WP_110579892.1">
    <property type="nucleotide sequence ID" value="NZ_BDSG01000087.1"/>
</dbReference>
<protein>
    <submittedName>
        <fullName evidence="7">Oxygen-dependent choline dehydrogenase</fullName>
        <ecNumber evidence="7">1.2.1.8</ecNumber>
    </submittedName>
</protein>
<comment type="similarity">
    <text evidence="2">Belongs to the GMC oxidoreductase family.</text>
</comment>
<evidence type="ECO:0000256" key="5">
    <source>
        <dbReference type="ARBA" id="ARBA00023002"/>
    </source>
</evidence>
<evidence type="ECO:0000313" key="8">
    <source>
        <dbReference type="Proteomes" id="UP000248272"/>
    </source>
</evidence>
<dbReference type="EMBL" id="BDSG01000087">
    <property type="protein sequence ID" value="GBL11660.1"/>
    <property type="molecule type" value="Genomic_DNA"/>
</dbReference>
<dbReference type="InterPro" id="IPR051473">
    <property type="entry name" value="P2Ox-like"/>
</dbReference>
<evidence type="ECO:0000256" key="4">
    <source>
        <dbReference type="ARBA" id="ARBA00022827"/>
    </source>
</evidence>
<dbReference type="EC" id="1.2.1.8" evidence="7"/>
<dbReference type="Gene3D" id="3.50.50.60">
    <property type="entry name" value="FAD/NAD(P)-binding domain"/>
    <property type="match status" value="2"/>
</dbReference>
<reference evidence="7 8" key="1">
    <citation type="journal article" date="2018" name="Front. Microbiol.">
        <title>Adaptation of the Freshwater Bloom-Forming Cyanobacterium Microcystis aeruginosa to Brackish Water Is Driven by Recent Horizontal Transfer of Sucrose Genes.</title>
        <authorList>
            <person name="Tanabe Y."/>
            <person name="Hodoki Y."/>
            <person name="Sano T."/>
            <person name="Tada K."/>
            <person name="Watanabe M.M."/>
        </authorList>
    </citation>
    <scope>NUCLEOTIDE SEQUENCE [LARGE SCALE GENOMIC DNA]</scope>
    <source>
        <strain evidence="7 8">Sj</strain>
    </source>
</reference>
<feature type="domain" description="Glucose-methanol-choline oxidoreductase C-terminal" evidence="6">
    <location>
        <begin position="487"/>
        <end position="549"/>
    </location>
</feature>